<dbReference type="PROSITE" id="PS00467">
    <property type="entry name" value="RIBOSOMAL_L2"/>
    <property type="match status" value="1"/>
</dbReference>
<evidence type="ECO:0000256" key="3">
    <source>
        <dbReference type="ARBA" id="ARBA00023274"/>
    </source>
</evidence>
<evidence type="ECO:0000256" key="2">
    <source>
        <dbReference type="ARBA" id="ARBA00022980"/>
    </source>
</evidence>
<keyword evidence="7" id="KW-1185">Reference proteome</keyword>
<keyword evidence="2 6" id="KW-0689">Ribosomal protein</keyword>
<gene>
    <name evidence="6" type="ORF">CWI36_0623p0020</name>
</gene>
<dbReference type="AlphaFoldDB" id="A0A4Q9LCJ3"/>
<evidence type="ECO:0000259" key="4">
    <source>
        <dbReference type="SMART" id="SM01382"/>
    </source>
</evidence>
<evidence type="ECO:0000256" key="1">
    <source>
        <dbReference type="ARBA" id="ARBA00005636"/>
    </source>
</evidence>
<dbReference type="GO" id="GO:0003735">
    <property type="term" value="F:structural constituent of ribosome"/>
    <property type="evidence" value="ECO:0007669"/>
    <property type="project" value="InterPro"/>
</dbReference>
<dbReference type="Gene3D" id="2.30.30.30">
    <property type="match status" value="1"/>
</dbReference>
<comment type="similarity">
    <text evidence="1">Belongs to the universal ribosomal protein uL2 family.</text>
</comment>
<dbReference type="STRING" id="148818.A0A4Q9LCJ3"/>
<dbReference type="Proteomes" id="UP000291404">
    <property type="component" value="Unassembled WGS sequence"/>
</dbReference>
<proteinExistence type="inferred from homology"/>
<evidence type="ECO:0000313" key="6">
    <source>
        <dbReference type="EMBL" id="TBU05557.1"/>
    </source>
</evidence>
<sequence>MSKVIRKNRLGRPCNKKNKMFKIAPSIIPSFDTPVTATVKSILHERGRGAPLTLLNYKKDKKYDAVIVSVEGTRTGQNIEMGDNVPLSIGNITRLKNVPEGTLVSSVERIPNDGGKYGRSGGCFVAVVAHNKNTNQTIVRLPSGIKKTVSSEGRAVIGIVAGGGRTEKPILKAGRAYYKYKSRSISWPVVRGVAMNPVDHPHGGGNHQHIGHPSTVSRHAPHGQKVGLIAARRTGLKRGSSKELVKQ</sequence>
<accession>A0A4Q9LCJ3</accession>
<comment type="caution">
    <text evidence="6">The sequence shown here is derived from an EMBL/GenBank/DDBJ whole genome shotgun (WGS) entry which is preliminary data.</text>
</comment>
<keyword evidence="3" id="KW-0687">Ribonucleoprotein</keyword>
<dbReference type="GO" id="GO:0003723">
    <property type="term" value="F:RNA binding"/>
    <property type="evidence" value="ECO:0007669"/>
    <property type="project" value="TreeGrafter"/>
</dbReference>
<dbReference type="PIRSF" id="PIRSF002158">
    <property type="entry name" value="Ribosomal_L2"/>
    <property type="match status" value="1"/>
</dbReference>
<dbReference type="InterPro" id="IPR022669">
    <property type="entry name" value="Ribosomal_uL2_C"/>
</dbReference>
<dbReference type="GO" id="GO:0002181">
    <property type="term" value="P:cytoplasmic translation"/>
    <property type="evidence" value="ECO:0007669"/>
    <property type="project" value="TreeGrafter"/>
</dbReference>
<feature type="domain" description="Large ribosomal subunit protein uL2 RNA-binding" evidence="5">
    <location>
        <begin position="11"/>
        <end position="81"/>
    </location>
</feature>
<dbReference type="SMART" id="SM01383">
    <property type="entry name" value="Ribosomal_L2"/>
    <property type="match status" value="1"/>
</dbReference>
<dbReference type="GO" id="GO:0022625">
    <property type="term" value="C:cytosolic large ribosomal subunit"/>
    <property type="evidence" value="ECO:0007669"/>
    <property type="project" value="TreeGrafter"/>
</dbReference>
<dbReference type="SUPFAM" id="SSF50249">
    <property type="entry name" value="Nucleic acid-binding proteins"/>
    <property type="match status" value="1"/>
</dbReference>
<name>A0A4Q9LCJ3_9MICR</name>
<dbReference type="Gene3D" id="2.40.50.140">
    <property type="entry name" value="Nucleic acid-binding proteins"/>
    <property type="match status" value="1"/>
</dbReference>
<feature type="domain" description="Large ribosomal subunit protein uL2 C-terminal" evidence="4">
    <location>
        <begin position="87"/>
        <end position="222"/>
    </location>
</feature>
<dbReference type="SUPFAM" id="SSF50104">
    <property type="entry name" value="Translation proteins SH3-like domain"/>
    <property type="match status" value="1"/>
</dbReference>
<dbReference type="PANTHER" id="PTHR13691">
    <property type="entry name" value="RIBOSOMAL PROTEIN L2"/>
    <property type="match status" value="1"/>
</dbReference>
<dbReference type="InterPro" id="IPR022671">
    <property type="entry name" value="Ribosomal_uL2_CS"/>
</dbReference>
<dbReference type="FunFam" id="4.10.950.10:FF:000002">
    <property type="entry name" value="60S ribosomal protein L2"/>
    <property type="match status" value="1"/>
</dbReference>
<evidence type="ECO:0000313" key="7">
    <source>
        <dbReference type="Proteomes" id="UP000291404"/>
    </source>
</evidence>
<dbReference type="SMART" id="SM01382">
    <property type="entry name" value="Ribosomal_L2_C"/>
    <property type="match status" value="1"/>
</dbReference>
<dbReference type="EMBL" id="PITI01000623">
    <property type="protein sequence ID" value="TBU05557.1"/>
    <property type="molecule type" value="Genomic_DNA"/>
</dbReference>
<dbReference type="InterPro" id="IPR022666">
    <property type="entry name" value="Ribosomal_uL2_RNA-bd_dom"/>
</dbReference>
<dbReference type="PANTHER" id="PTHR13691:SF16">
    <property type="entry name" value="LARGE RIBOSOMAL SUBUNIT PROTEIN UL2"/>
    <property type="match status" value="1"/>
</dbReference>
<evidence type="ECO:0000259" key="5">
    <source>
        <dbReference type="SMART" id="SM01383"/>
    </source>
</evidence>
<dbReference type="VEuPathDB" id="MicrosporidiaDB:CWI36_0623p0020"/>
<dbReference type="InterPro" id="IPR014722">
    <property type="entry name" value="Rib_uL2_dom2"/>
</dbReference>
<organism evidence="6 7">
    <name type="scientific">Hamiltosporidium magnivora</name>
    <dbReference type="NCBI Taxonomy" id="148818"/>
    <lineage>
        <taxon>Eukaryota</taxon>
        <taxon>Fungi</taxon>
        <taxon>Fungi incertae sedis</taxon>
        <taxon>Microsporidia</taxon>
        <taxon>Dubosqiidae</taxon>
        <taxon>Hamiltosporidium</taxon>
    </lineage>
</organism>
<dbReference type="Pfam" id="PF03947">
    <property type="entry name" value="Ribosomal_L2_C"/>
    <property type="match status" value="1"/>
</dbReference>
<dbReference type="Gene3D" id="4.10.950.10">
    <property type="entry name" value="Ribosomal protein L2, domain 3"/>
    <property type="match status" value="1"/>
</dbReference>
<dbReference type="InterPro" id="IPR012340">
    <property type="entry name" value="NA-bd_OB-fold"/>
</dbReference>
<protein>
    <submittedName>
        <fullName evidence="6">Ribosomal protein L8</fullName>
    </submittedName>
</protein>
<dbReference type="InterPro" id="IPR002171">
    <property type="entry name" value="Ribosomal_uL2"/>
</dbReference>
<dbReference type="InterPro" id="IPR014726">
    <property type="entry name" value="Ribosomal_uL2_dom3"/>
</dbReference>
<reference evidence="6 7" key="1">
    <citation type="submission" date="2017-12" db="EMBL/GenBank/DDBJ databases">
        <authorList>
            <person name="Pombert J.-F."/>
            <person name="Haag K.L."/>
            <person name="Ebert D."/>
        </authorList>
    </citation>
    <scope>NUCLEOTIDE SEQUENCE [LARGE SCALE GENOMIC DNA]</scope>
    <source>
        <strain evidence="6">BE-OM-2</strain>
    </source>
</reference>
<dbReference type="InterPro" id="IPR008991">
    <property type="entry name" value="Translation_prot_SH3-like_sf"/>
</dbReference>